<feature type="transmembrane region" description="Helical" evidence="2">
    <location>
        <begin position="132"/>
        <end position="151"/>
    </location>
</feature>
<feature type="region of interest" description="Disordered" evidence="1">
    <location>
        <begin position="76"/>
        <end position="117"/>
    </location>
</feature>
<dbReference type="AlphaFoldDB" id="A0A0P9C893"/>
<feature type="transmembrane region" description="Helical" evidence="2">
    <location>
        <begin position="157"/>
        <end position="177"/>
    </location>
</feature>
<reference evidence="4" key="1">
    <citation type="submission" date="2016-10" db="EMBL/GenBank/DDBJ databases">
        <authorList>
            <person name="Varghese N."/>
        </authorList>
    </citation>
    <scope>NUCLEOTIDE SEQUENCE [LARGE SCALE GENOMIC DNA]</scope>
    <source>
        <strain evidence="4">HL 19</strain>
    </source>
</reference>
<evidence type="ECO:0000313" key="3">
    <source>
        <dbReference type="EMBL" id="SCY63310.1"/>
    </source>
</evidence>
<protein>
    <submittedName>
        <fullName evidence="3">Uncharacterized protein</fullName>
    </submittedName>
</protein>
<keyword evidence="2" id="KW-0812">Transmembrane</keyword>
<evidence type="ECO:0000313" key="4">
    <source>
        <dbReference type="Proteomes" id="UP000183104"/>
    </source>
</evidence>
<gene>
    <name evidence="3" type="ORF">SAMN05661077_2756</name>
</gene>
<dbReference type="EMBL" id="FMUN01000009">
    <property type="protein sequence ID" value="SCY63310.1"/>
    <property type="molecule type" value="Genomic_DNA"/>
</dbReference>
<accession>A0A0P9C893</accession>
<organism evidence="3 4">
    <name type="scientific">Thiohalorhabdus denitrificans</name>
    <dbReference type="NCBI Taxonomy" id="381306"/>
    <lineage>
        <taxon>Bacteria</taxon>
        <taxon>Pseudomonadati</taxon>
        <taxon>Pseudomonadota</taxon>
        <taxon>Gammaproteobacteria</taxon>
        <taxon>Thiohalorhabdales</taxon>
        <taxon>Thiohalorhabdaceae</taxon>
        <taxon>Thiohalorhabdus</taxon>
    </lineage>
</organism>
<dbReference type="Proteomes" id="UP000183104">
    <property type="component" value="Unassembled WGS sequence"/>
</dbReference>
<keyword evidence="2" id="KW-0472">Membrane</keyword>
<dbReference type="RefSeq" id="WP_054965462.1">
    <property type="nucleotide sequence ID" value="NZ_FMUN01000009.1"/>
</dbReference>
<feature type="compositionally biased region" description="Low complexity" evidence="1">
    <location>
        <begin position="76"/>
        <end position="96"/>
    </location>
</feature>
<feature type="compositionally biased region" description="Low complexity" evidence="1">
    <location>
        <begin position="105"/>
        <end position="117"/>
    </location>
</feature>
<proteinExistence type="predicted"/>
<evidence type="ECO:0000256" key="1">
    <source>
        <dbReference type="SAM" id="MobiDB-lite"/>
    </source>
</evidence>
<sequence>MVDVEYGYVGNGKRVHIVRADSTTYCERTISKRVPDPAAVDPEEVCKTCVQRREEVVSPEEDGHPEGQGVAEVAADPAPEPAGAAEEAVAAEGAGQPEDDGKETAAPSAGAGAPAAAQGPWERMRALCEERLGSLCAPALAAAVLVVLIGAVLAAGFLTVVVVLAVAVAGVYGYLHLTGQEERWGRLMSAAARLLSDVRQWARGLLR</sequence>
<keyword evidence="2" id="KW-1133">Transmembrane helix</keyword>
<keyword evidence="4" id="KW-1185">Reference proteome</keyword>
<name>A0A0P9C893_9GAMM</name>
<evidence type="ECO:0000256" key="2">
    <source>
        <dbReference type="SAM" id="Phobius"/>
    </source>
</evidence>